<reference evidence="1" key="1">
    <citation type="submission" date="2025-08" db="UniProtKB">
        <authorList>
            <consortium name="Ensembl"/>
        </authorList>
    </citation>
    <scope>IDENTIFICATION</scope>
</reference>
<name>A0A8C6R535_NANGA</name>
<proteinExistence type="predicted"/>
<keyword evidence="2" id="KW-1185">Reference proteome</keyword>
<dbReference type="Proteomes" id="UP000694381">
    <property type="component" value="Unassembled WGS sequence"/>
</dbReference>
<sequence length="13" mass="1419">MRTQGSEIPLGTE</sequence>
<dbReference type="Ensembl" id="ENSNGAT00000018634.1">
    <property type="protein sequence ID" value="ENSNGAP00000013059.1"/>
    <property type="gene ID" value="ENSNGAG00000014755.1"/>
</dbReference>
<evidence type="ECO:0000313" key="2">
    <source>
        <dbReference type="Proteomes" id="UP000694381"/>
    </source>
</evidence>
<protein>
    <submittedName>
        <fullName evidence="1">Uncharacterized protein</fullName>
    </submittedName>
</protein>
<organism evidence="1 2">
    <name type="scientific">Nannospalax galili</name>
    <name type="common">Northern Israeli blind subterranean mole rat</name>
    <name type="synonym">Spalax galili</name>
    <dbReference type="NCBI Taxonomy" id="1026970"/>
    <lineage>
        <taxon>Eukaryota</taxon>
        <taxon>Metazoa</taxon>
        <taxon>Chordata</taxon>
        <taxon>Craniata</taxon>
        <taxon>Vertebrata</taxon>
        <taxon>Euteleostomi</taxon>
        <taxon>Mammalia</taxon>
        <taxon>Eutheria</taxon>
        <taxon>Euarchontoglires</taxon>
        <taxon>Glires</taxon>
        <taxon>Rodentia</taxon>
        <taxon>Myomorpha</taxon>
        <taxon>Muroidea</taxon>
        <taxon>Spalacidae</taxon>
        <taxon>Spalacinae</taxon>
        <taxon>Nannospalax</taxon>
    </lineage>
</organism>
<reference evidence="1" key="2">
    <citation type="submission" date="2025-09" db="UniProtKB">
        <authorList>
            <consortium name="Ensembl"/>
        </authorList>
    </citation>
    <scope>IDENTIFICATION</scope>
</reference>
<evidence type="ECO:0000313" key="1">
    <source>
        <dbReference type="Ensembl" id="ENSNGAP00000013059.1"/>
    </source>
</evidence>
<accession>A0A8C6R535</accession>